<feature type="region of interest" description="Disordered" evidence="7">
    <location>
        <begin position="1"/>
        <end position="22"/>
    </location>
</feature>
<dbReference type="Pfam" id="PF13440">
    <property type="entry name" value="Polysacc_synt_3"/>
    <property type="match status" value="1"/>
</dbReference>
<dbReference type="InterPro" id="IPR050833">
    <property type="entry name" value="Poly_Biosynth_Transport"/>
</dbReference>
<feature type="transmembrane region" description="Helical" evidence="8">
    <location>
        <begin position="245"/>
        <end position="264"/>
    </location>
</feature>
<proteinExistence type="inferred from homology"/>
<evidence type="ECO:0000256" key="3">
    <source>
        <dbReference type="ARBA" id="ARBA00022475"/>
    </source>
</evidence>
<evidence type="ECO:0000256" key="8">
    <source>
        <dbReference type="SAM" id="Phobius"/>
    </source>
</evidence>
<keyword evidence="4 8" id="KW-0812">Transmembrane</keyword>
<accession>A0ABY9S1Q9</accession>
<name>A0ABY9S1Q9_9ACTN</name>
<feature type="compositionally biased region" description="Basic and acidic residues" evidence="7">
    <location>
        <begin position="1"/>
        <end position="10"/>
    </location>
</feature>
<feature type="transmembrane region" description="Helical" evidence="8">
    <location>
        <begin position="41"/>
        <end position="61"/>
    </location>
</feature>
<keyword evidence="10" id="KW-1185">Reference proteome</keyword>
<feature type="transmembrane region" description="Helical" evidence="8">
    <location>
        <begin position="347"/>
        <end position="366"/>
    </location>
</feature>
<evidence type="ECO:0000256" key="1">
    <source>
        <dbReference type="ARBA" id="ARBA00004651"/>
    </source>
</evidence>
<keyword evidence="3" id="KW-1003">Cell membrane</keyword>
<gene>
    <name evidence="9" type="ORF">RGF97_31055</name>
</gene>
<dbReference type="Proteomes" id="UP001250858">
    <property type="component" value="Chromosome"/>
</dbReference>
<organism evidence="9 10">
    <name type="scientific">Streptomyces roseicoloratus</name>
    <dbReference type="NCBI Taxonomy" id="2508722"/>
    <lineage>
        <taxon>Bacteria</taxon>
        <taxon>Bacillati</taxon>
        <taxon>Actinomycetota</taxon>
        <taxon>Actinomycetes</taxon>
        <taxon>Kitasatosporales</taxon>
        <taxon>Streptomycetaceae</taxon>
        <taxon>Streptomyces</taxon>
    </lineage>
</organism>
<feature type="transmembrane region" description="Helical" evidence="8">
    <location>
        <begin position="142"/>
        <end position="163"/>
    </location>
</feature>
<evidence type="ECO:0000256" key="4">
    <source>
        <dbReference type="ARBA" id="ARBA00022692"/>
    </source>
</evidence>
<comment type="similarity">
    <text evidence="2">Belongs to the polysaccharide synthase family.</text>
</comment>
<feature type="transmembrane region" description="Helical" evidence="8">
    <location>
        <begin position="387"/>
        <end position="404"/>
    </location>
</feature>
<protein>
    <submittedName>
        <fullName evidence="9">Oligosaccharide flippase family protein</fullName>
    </submittedName>
</protein>
<sequence length="501" mass="52023">MAARRVHDLGRQSGPAMNAGAEAVSVSHEPTGRSLIASASWMTGSHLLAQAFAYGSLIFLARELPPSGFGTVAVGTAVVYIATLLVDHGTYGAIMVHPRLTRTFLVRAFWRCFLVGVALGVVMAASAGPLVTTFADGGDAPAVALLALCLPLHAISLIPTALLHKSMQFRRLAGATATGNVVSAVVAVVAVLASAGIWSLVARQVVLFGMLAVLTTVLCLPVLRRRREFPAAPAARARERTGDRWFFLFGVTLMLTANIDYLVVGLSSDASLVGLYALAFTIAMAPSTQFSEQVGKVLFAAAASHPETSGQRTVQSVRLMSALLLPLLPVGILLAPVLLPAVLGPEWTGMVAAFQVLWLAGIGYAIDNCIGEALSGTGHIAFRAKVMAVRCVATAAALWVLVSVDGIRGAALAHLAVFLPYAAVYATAGARLAGTSGRELRRALRPVAVAVAWQLVVTAVLLLSLRAAGVPDGVAVCVASAAGLAVSGFLLYRRLGGRRSP</sequence>
<evidence type="ECO:0000256" key="6">
    <source>
        <dbReference type="ARBA" id="ARBA00023136"/>
    </source>
</evidence>
<dbReference type="PANTHER" id="PTHR30250:SF10">
    <property type="entry name" value="LIPOPOLYSACCHARIDE BIOSYNTHESIS PROTEIN WZXC"/>
    <property type="match status" value="1"/>
</dbReference>
<dbReference type="PANTHER" id="PTHR30250">
    <property type="entry name" value="PST FAMILY PREDICTED COLANIC ACID TRANSPORTER"/>
    <property type="match status" value="1"/>
</dbReference>
<feature type="transmembrane region" description="Helical" evidence="8">
    <location>
        <begin position="205"/>
        <end position="224"/>
    </location>
</feature>
<keyword evidence="6 8" id="KW-0472">Membrane</keyword>
<feature type="transmembrane region" description="Helical" evidence="8">
    <location>
        <begin position="319"/>
        <end position="341"/>
    </location>
</feature>
<evidence type="ECO:0000313" key="9">
    <source>
        <dbReference type="EMBL" id="WMX48348.1"/>
    </source>
</evidence>
<dbReference type="EMBL" id="CP133762">
    <property type="protein sequence ID" value="WMX48348.1"/>
    <property type="molecule type" value="Genomic_DNA"/>
</dbReference>
<evidence type="ECO:0000256" key="7">
    <source>
        <dbReference type="SAM" id="MobiDB-lite"/>
    </source>
</evidence>
<feature type="transmembrane region" description="Helical" evidence="8">
    <location>
        <begin position="473"/>
        <end position="492"/>
    </location>
</feature>
<evidence type="ECO:0000256" key="2">
    <source>
        <dbReference type="ARBA" id="ARBA00007430"/>
    </source>
</evidence>
<evidence type="ECO:0000313" key="10">
    <source>
        <dbReference type="Proteomes" id="UP001250858"/>
    </source>
</evidence>
<feature type="transmembrane region" description="Helical" evidence="8">
    <location>
        <begin position="175"/>
        <end position="199"/>
    </location>
</feature>
<feature type="transmembrane region" description="Helical" evidence="8">
    <location>
        <begin position="410"/>
        <end position="434"/>
    </location>
</feature>
<feature type="transmembrane region" description="Helical" evidence="8">
    <location>
        <begin position="270"/>
        <end position="288"/>
    </location>
</feature>
<comment type="subcellular location">
    <subcellularLocation>
        <location evidence="1">Cell membrane</location>
        <topology evidence="1">Multi-pass membrane protein</topology>
    </subcellularLocation>
</comment>
<feature type="transmembrane region" description="Helical" evidence="8">
    <location>
        <begin position="446"/>
        <end position="467"/>
    </location>
</feature>
<keyword evidence="5 8" id="KW-1133">Transmembrane helix</keyword>
<feature type="transmembrane region" description="Helical" evidence="8">
    <location>
        <begin position="67"/>
        <end position="87"/>
    </location>
</feature>
<evidence type="ECO:0000256" key="5">
    <source>
        <dbReference type="ARBA" id="ARBA00022989"/>
    </source>
</evidence>
<feature type="transmembrane region" description="Helical" evidence="8">
    <location>
        <begin position="108"/>
        <end position="130"/>
    </location>
</feature>
<dbReference type="RefSeq" id="WP_309549859.1">
    <property type="nucleotide sequence ID" value="NZ_CP133762.1"/>
</dbReference>
<reference evidence="9 10" key="1">
    <citation type="submission" date="2023-09" db="EMBL/GenBank/DDBJ databases">
        <title>Complete genome of Streptomyces roseicoloratus T14.</title>
        <authorList>
            <person name="Bashizi T."/>
            <person name="Kim M.-J."/>
            <person name="Lee G."/>
            <person name="Tagele S.B."/>
            <person name="Shin J.-H."/>
        </authorList>
    </citation>
    <scope>NUCLEOTIDE SEQUENCE [LARGE SCALE GENOMIC DNA]</scope>
    <source>
        <strain evidence="9 10">T14</strain>
    </source>
</reference>